<dbReference type="NCBIfam" id="TIGR01391">
    <property type="entry name" value="dnaG"/>
    <property type="match status" value="1"/>
</dbReference>
<dbReference type="Pfam" id="PF10410">
    <property type="entry name" value="DnaB_bind"/>
    <property type="match status" value="1"/>
</dbReference>
<keyword evidence="6 12" id="KW-0479">Metal-binding</keyword>
<dbReference type="Pfam" id="PF08275">
    <property type="entry name" value="DNAG_N"/>
    <property type="match status" value="1"/>
</dbReference>
<name>A0AAU7E5Y3_9BACT</name>
<sequence length="602" mass="68751">MIDKNSIENLAQRADIVDVISHYIEVKKMGSNFVCICPFHADKHPSMHIHAQKGFYHCFVCGAGGDVFKFVMEYEKLSFSEAVEKVASWNNFSLSYTKDHNTSNKNILHILPSLNAFYKQNLAKHKEALHYLYQRKLNDKDIQKFELGFAPSNEENLRLLRNEEIDFEEALSVGALKKDEQKKEYYASFIMRITFPIYDHKGLLVGFGGRTLNKAVQAKYVNSPQSRLFDKSRIFYAFNLAKDAIAKQKEMIVCEGYMDAIAFHKAGFNNAVAVLGTALTEHHLPLIKRYEAKVILCFDNDEAGLKAAMRSAYLLSVNKIDGKVALIQGGKDPAELVANDESAKLYEILEKAVELGEFYIRRLVAGFDLNSALAKQKALEEVQKFTHLLEPLVANFYTDLVAKLLGVENHLVTLVKNAKISPTKSKIENTFVPKTRLNIAEIELLKFLAQNANLHEDFKRICPKNIFKHQEMLEQILNDGKDHPALRELELLEIKPLENKNDFLLAICNVYLSHLNALKGASSELMLKKQILTLLSQNTLKIKKALLDDEFYHFFSNFLELLTKEQDLEKLHQILQKLLRALKNVKYLNDIFFPNESPDGPF</sequence>
<evidence type="ECO:0000256" key="3">
    <source>
        <dbReference type="ARBA" id="ARBA00022679"/>
    </source>
</evidence>
<dbReference type="Pfam" id="PF13155">
    <property type="entry name" value="Toprim_2"/>
    <property type="match status" value="1"/>
</dbReference>
<reference evidence="16" key="1">
    <citation type="submission" date="2024-05" db="EMBL/GenBank/DDBJ databases">
        <title>Campylobacter coli isolated from environmental waters in Slovenia.</title>
        <authorList>
            <person name="Zautner A.E."/>
            <person name="Bunk B."/>
            <person name="Riedel T."/>
            <person name="Sproeer C."/>
        </authorList>
    </citation>
    <scope>NUCLEOTIDE SEQUENCE</scope>
    <source>
        <strain evidence="16">CCS1377</strain>
    </source>
</reference>
<dbReference type="Gene3D" id="3.90.980.10">
    <property type="entry name" value="DNA primase, catalytic core, N-terminal domain"/>
    <property type="match status" value="1"/>
</dbReference>
<feature type="domain" description="Toprim" evidence="15">
    <location>
        <begin position="249"/>
        <end position="330"/>
    </location>
</feature>
<keyword evidence="10 12" id="KW-0238">DNA-binding</keyword>
<dbReference type="InterPro" id="IPR030846">
    <property type="entry name" value="DnaG_bac"/>
</dbReference>
<dbReference type="PANTHER" id="PTHR30313:SF2">
    <property type="entry name" value="DNA PRIMASE"/>
    <property type="match status" value="1"/>
</dbReference>
<dbReference type="SUPFAM" id="SSF57783">
    <property type="entry name" value="Zinc beta-ribbon"/>
    <property type="match status" value="1"/>
</dbReference>
<dbReference type="HAMAP" id="MF_00974">
    <property type="entry name" value="DNA_primase_DnaG"/>
    <property type="match status" value="1"/>
</dbReference>
<comment type="function">
    <text evidence="12 13">RNA polymerase that catalyzes the synthesis of short RNA molecules used as primers for DNA polymerase during DNA replication.</text>
</comment>
<dbReference type="InterPro" id="IPR019475">
    <property type="entry name" value="DNA_primase_DnaB-bd"/>
</dbReference>
<accession>A0AAU7E5Y3</accession>
<dbReference type="InterPro" id="IPR002694">
    <property type="entry name" value="Znf_CHC2"/>
</dbReference>
<evidence type="ECO:0000256" key="12">
    <source>
        <dbReference type="HAMAP-Rule" id="MF_00974"/>
    </source>
</evidence>
<dbReference type="GO" id="GO:0006269">
    <property type="term" value="P:DNA replication, synthesis of primer"/>
    <property type="evidence" value="ECO:0007669"/>
    <property type="project" value="UniProtKB-UniRule"/>
</dbReference>
<dbReference type="GO" id="GO:0003677">
    <property type="term" value="F:DNA binding"/>
    <property type="evidence" value="ECO:0007669"/>
    <property type="project" value="UniProtKB-KW"/>
</dbReference>
<evidence type="ECO:0000256" key="7">
    <source>
        <dbReference type="ARBA" id="ARBA00022771"/>
    </source>
</evidence>
<dbReference type="InterPro" id="IPR006295">
    <property type="entry name" value="DNA_primase_DnaG"/>
</dbReference>
<dbReference type="Gene3D" id="3.90.580.10">
    <property type="entry name" value="Zinc finger, CHC2-type domain"/>
    <property type="match status" value="1"/>
</dbReference>
<evidence type="ECO:0000256" key="14">
    <source>
        <dbReference type="PIRSR" id="PIRSR002811-1"/>
    </source>
</evidence>
<dbReference type="GO" id="GO:1990077">
    <property type="term" value="C:primosome complex"/>
    <property type="evidence" value="ECO:0007669"/>
    <property type="project" value="UniProtKB-KW"/>
</dbReference>
<evidence type="ECO:0000256" key="9">
    <source>
        <dbReference type="ARBA" id="ARBA00022842"/>
    </source>
</evidence>
<dbReference type="InterPro" id="IPR034151">
    <property type="entry name" value="TOPRIM_DnaG_bac"/>
</dbReference>
<dbReference type="GO" id="GO:0005737">
    <property type="term" value="C:cytoplasm"/>
    <property type="evidence" value="ECO:0007669"/>
    <property type="project" value="TreeGrafter"/>
</dbReference>
<dbReference type="PROSITE" id="PS50880">
    <property type="entry name" value="TOPRIM"/>
    <property type="match status" value="1"/>
</dbReference>
<comment type="similarity">
    <text evidence="12 13">Belongs to the DnaG primase family.</text>
</comment>
<dbReference type="PANTHER" id="PTHR30313">
    <property type="entry name" value="DNA PRIMASE"/>
    <property type="match status" value="1"/>
</dbReference>
<keyword evidence="4 12" id="KW-0548">Nucleotidyltransferase</keyword>
<dbReference type="EMBL" id="CP155620">
    <property type="protein sequence ID" value="XBJ29285.1"/>
    <property type="molecule type" value="Genomic_DNA"/>
</dbReference>
<evidence type="ECO:0000256" key="13">
    <source>
        <dbReference type="PIRNR" id="PIRNR002811"/>
    </source>
</evidence>
<comment type="domain">
    <text evidence="12">Contains an N-terminal zinc-binding domain, a central core domain that contains the primase activity, and a C-terminal DnaB-binding domain.</text>
</comment>
<dbReference type="InterPro" id="IPR036977">
    <property type="entry name" value="DNA_primase_Znf_CHC2"/>
</dbReference>
<evidence type="ECO:0000256" key="4">
    <source>
        <dbReference type="ARBA" id="ARBA00022695"/>
    </source>
</evidence>
<dbReference type="GO" id="GO:0008270">
    <property type="term" value="F:zinc ion binding"/>
    <property type="evidence" value="ECO:0007669"/>
    <property type="project" value="UniProtKB-UniRule"/>
</dbReference>
<dbReference type="EC" id="2.7.7.101" evidence="12"/>
<evidence type="ECO:0000256" key="5">
    <source>
        <dbReference type="ARBA" id="ARBA00022705"/>
    </source>
</evidence>
<evidence type="ECO:0000256" key="1">
    <source>
        <dbReference type="ARBA" id="ARBA00022478"/>
    </source>
</evidence>
<dbReference type="InterPro" id="IPR006171">
    <property type="entry name" value="TOPRIM_dom"/>
</dbReference>
<dbReference type="FunFam" id="3.90.580.10:FF:000001">
    <property type="entry name" value="DNA primase"/>
    <property type="match status" value="1"/>
</dbReference>
<keyword evidence="5 12" id="KW-0235">DNA replication</keyword>
<feature type="zinc finger region" description="CHC2-type" evidence="12 14">
    <location>
        <begin position="37"/>
        <end position="61"/>
    </location>
</feature>
<dbReference type="RefSeq" id="WP_348518617.1">
    <property type="nucleotide sequence ID" value="NZ_CP155620.1"/>
</dbReference>
<evidence type="ECO:0000313" key="16">
    <source>
        <dbReference type="EMBL" id="XBJ29285.1"/>
    </source>
</evidence>
<evidence type="ECO:0000256" key="11">
    <source>
        <dbReference type="ARBA" id="ARBA00023163"/>
    </source>
</evidence>
<dbReference type="CDD" id="cd03364">
    <property type="entry name" value="TOPRIM_DnaG_primases"/>
    <property type="match status" value="1"/>
</dbReference>
<protein>
    <recommendedName>
        <fullName evidence="12 13">DNA primase</fullName>
        <ecNumber evidence="12">2.7.7.101</ecNumber>
    </recommendedName>
</protein>
<evidence type="ECO:0000259" key="15">
    <source>
        <dbReference type="PROSITE" id="PS50880"/>
    </source>
</evidence>
<dbReference type="InterPro" id="IPR013264">
    <property type="entry name" value="DNAG_N"/>
</dbReference>
<organism evidence="16">
    <name type="scientific">Campylobacter sp. CCS1377</name>
    <dbReference type="NCBI Taxonomy" id="3158229"/>
    <lineage>
        <taxon>Bacteria</taxon>
        <taxon>Pseudomonadati</taxon>
        <taxon>Campylobacterota</taxon>
        <taxon>Epsilonproteobacteria</taxon>
        <taxon>Campylobacterales</taxon>
        <taxon>Campylobacteraceae</taxon>
        <taxon>Campylobacter</taxon>
    </lineage>
</organism>
<dbReference type="GO" id="GO:0000428">
    <property type="term" value="C:DNA-directed RNA polymerase complex"/>
    <property type="evidence" value="ECO:0007669"/>
    <property type="project" value="UniProtKB-KW"/>
</dbReference>
<proteinExistence type="inferred from homology"/>
<dbReference type="SMART" id="SM00493">
    <property type="entry name" value="TOPRIM"/>
    <property type="match status" value="1"/>
</dbReference>
<evidence type="ECO:0000256" key="6">
    <source>
        <dbReference type="ARBA" id="ARBA00022723"/>
    </source>
</evidence>
<evidence type="ECO:0000256" key="10">
    <source>
        <dbReference type="ARBA" id="ARBA00023125"/>
    </source>
</evidence>
<keyword evidence="9" id="KW-0460">Magnesium</keyword>
<comment type="catalytic activity">
    <reaction evidence="12">
        <text>ssDNA + n NTP = ssDNA/pppN(pN)n-1 hybrid + (n-1) diphosphate.</text>
        <dbReference type="EC" id="2.7.7.101"/>
    </reaction>
</comment>
<dbReference type="SMART" id="SM00400">
    <property type="entry name" value="ZnF_CHCC"/>
    <property type="match status" value="1"/>
</dbReference>
<dbReference type="InterPro" id="IPR037068">
    <property type="entry name" value="DNA_primase_core_N_sf"/>
</dbReference>
<gene>
    <name evidence="12 16" type="primary">dnaG</name>
    <name evidence="16" type="ORF">AAH949_00095</name>
</gene>
<comment type="subunit">
    <text evidence="12">Monomer. Interacts with DnaB.</text>
</comment>
<evidence type="ECO:0000256" key="2">
    <source>
        <dbReference type="ARBA" id="ARBA00022515"/>
    </source>
</evidence>
<dbReference type="InterPro" id="IPR050219">
    <property type="entry name" value="DnaG_primase"/>
</dbReference>
<keyword evidence="11 12" id="KW-0804">Transcription</keyword>
<evidence type="ECO:0000256" key="8">
    <source>
        <dbReference type="ARBA" id="ARBA00022833"/>
    </source>
</evidence>
<keyword evidence="7 12" id="KW-0863">Zinc-finger</keyword>
<keyword evidence="3 12" id="KW-0808">Transferase</keyword>
<comment type="cofactor">
    <cofactor evidence="12 13 14">
        <name>Zn(2+)</name>
        <dbReference type="ChEBI" id="CHEBI:29105"/>
    </cofactor>
    <text evidence="12 13 14">Binds 1 zinc ion per monomer.</text>
</comment>
<keyword evidence="1 12" id="KW-0240">DNA-directed RNA polymerase</keyword>
<keyword evidence="2 12" id="KW-0639">Primosome</keyword>
<dbReference type="SUPFAM" id="SSF56731">
    <property type="entry name" value="DNA primase core"/>
    <property type="match status" value="1"/>
</dbReference>
<dbReference type="PIRSF" id="PIRSF002811">
    <property type="entry name" value="DnaG"/>
    <property type="match status" value="1"/>
</dbReference>
<dbReference type="Pfam" id="PF01807">
    <property type="entry name" value="Zn_ribbon_DnaG"/>
    <property type="match status" value="1"/>
</dbReference>
<dbReference type="Gene3D" id="3.40.1360.10">
    <property type="match status" value="1"/>
</dbReference>
<dbReference type="GO" id="GO:0003899">
    <property type="term" value="F:DNA-directed RNA polymerase activity"/>
    <property type="evidence" value="ECO:0007669"/>
    <property type="project" value="UniProtKB-UniRule"/>
</dbReference>
<keyword evidence="8 12" id="KW-0862">Zinc</keyword>
<dbReference type="AlphaFoldDB" id="A0AAU7E5Y3"/>